<evidence type="ECO:0000256" key="3">
    <source>
        <dbReference type="ARBA" id="ARBA00022729"/>
    </source>
</evidence>
<feature type="chain" id="PRO_5042929119" evidence="4">
    <location>
        <begin position="25"/>
        <end position="454"/>
    </location>
</feature>
<evidence type="ECO:0000256" key="2">
    <source>
        <dbReference type="ARBA" id="ARBA00022448"/>
    </source>
</evidence>
<protein>
    <submittedName>
        <fullName evidence="5">Multidrug transporter</fullName>
    </submittedName>
</protein>
<geneLocation type="plasmid" evidence="5 6">
    <name>unnamed1</name>
</geneLocation>
<dbReference type="GO" id="GO:0015772">
    <property type="term" value="P:oligosaccharide transport"/>
    <property type="evidence" value="ECO:0007669"/>
    <property type="project" value="TreeGrafter"/>
</dbReference>
<dbReference type="InterPro" id="IPR005318">
    <property type="entry name" value="OM_porin_bac"/>
</dbReference>
<dbReference type="RefSeq" id="WP_065211419.1">
    <property type="nucleotide sequence ID" value="NZ_CP016179.1"/>
</dbReference>
<evidence type="ECO:0000313" key="6">
    <source>
        <dbReference type="Proteomes" id="UP000092018"/>
    </source>
</evidence>
<keyword evidence="5" id="KW-0614">Plasmid</keyword>
<evidence type="ECO:0000256" key="1">
    <source>
        <dbReference type="ARBA" id="ARBA00009075"/>
    </source>
</evidence>
<name>A0AAN1CUJ3_9VIBR</name>
<comment type="similarity">
    <text evidence="1">Belongs to the outer membrane porin (Opr) (TC 1.B.25) family.</text>
</comment>
<gene>
    <name evidence="5" type="ORF">A6E01_20835</name>
</gene>
<dbReference type="Gene3D" id="2.40.160.10">
    <property type="entry name" value="Porin"/>
    <property type="match status" value="1"/>
</dbReference>
<dbReference type="PANTHER" id="PTHR34596:SF2">
    <property type="entry name" value="CHITOPORIN"/>
    <property type="match status" value="1"/>
</dbReference>
<organism evidence="5 6">
    <name type="scientific">Vibrio breoganii</name>
    <dbReference type="NCBI Taxonomy" id="553239"/>
    <lineage>
        <taxon>Bacteria</taxon>
        <taxon>Pseudomonadati</taxon>
        <taxon>Pseudomonadota</taxon>
        <taxon>Gammaproteobacteria</taxon>
        <taxon>Vibrionales</taxon>
        <taxon>Vibrionaceae</taxon>
        <taxon>Vibrio</taxon>
    </lineage>
</organism>
<dbReference type="KEGG" id="vbr:A6E01_20835"/>
<keyword evidence="3 4" id="KW-0732">Signal</keyword>
<dbReference type="InterPro" id="IPR023614">
    <property type="entry name" value="Porin_dom_sf"/>
</dbReference>
<dbReference type="EMBL" id="CP016179">
    <property type="protein sequence ID" value="ANO35660.1"/>
    <property type="molecule type" value="Genomic_DNA"/>
</dbReference>
<dbReference type="GO" id="GO:0015288">
    <property type="term" value="F:porin activity"/>
    <property type="evidence" value="ECO:0007669"/>
    <property type="project" value="TreeGrafter"/>
</dbReference>
<dbReference type="AlphaFoldDB" id="A0AAN1CUJ3"/>
<feature type="signal peptide" evidence="4">
    <location>
        <begin position="1"/>
        <end position="24"/>
    </location>
</feature>
<dbReference type="PANTHER" id="PTHR34596">
    <property type="entry name" value="CHITOPORIN"/>
    <property type="match status" value="1"/>
</dbReference>
<accession>A0AAN1CUJ3</accession>
<evidence type="ECO:0000256" key="4">
    <source>
        <dbReference type="SAM" id="SignalP"/>
    </source>
</evidence>
<keyword evidence="2" id="KW-0813">Transport</keyword>
<evidence type="ECO:0000313" key="5">
    <source>
        <dbReference type="EMBL" id="ANO35660.1"/>
    </source>
</evidence>
<dbReference type="Pfam" id="PF03573">
    <property type="entry name" value="OprD"/>
    <property type="match status" value="1"/>
</dbReference>
<dbReference type="GO" id="GO:0016020">
    <property type="term" value="C:membrane"/>
    <property type="evidence" value="ECO:0007669"/>
    <property type="project" value="InterPro"/>
</dbReference>
<proteinExistence type="inferred from homology"/>
<sequence length="454" mass="48751">MKNNKLTFLSVAIAGTLFAGSINAAPLNNALEGFIADSAINGSVALFARDRVRAEGADDSKTANLDHGSAFASIDFQSGLIANTVGFDFNAYTTFDMWQNGEADHEFNFWGVNNPYDLNPTGKSTCSAAFASDCTHNGGAIQTAALKFNVNDVLTAQAGIFQPSVPTALDVNYSFAAGAYTGGEFGVAAYGFELGVVYATEYRAPWFKDSYGFRDTNNEDAGDVYSIGLAYTLPGGINSEVAYAGLTDGNRSNTHVKFDYTTRDGFYIAPQAYFVHDNTEYDELAYQLALLTAKEVGAYNFRVEGTYTSANSEDTHGDVGNFNYRTTQAYGGSNGAYDVWWNNGSDFNHDGEFAFFASVERDLSNIGAPGLTVGISGAVGFGAQAEGYKELVEFGGSLFANYEIQSGSLKGADVGVHFSKYMNESDADSWTGYSNAFQDQTDLKLSLSIPFNIK</sequence>
<reference evidence="5 6" key="1">
    <citation type="submission" date="2016-06" db="EMBL/GenBank/DDBJ databases">
        <title>Adaptive Radiation by Waves of Gene Transfer Leads to Fine-Scale Resource Partitioning in Marine Microbes.</title>
        <authorList>
            <person name="Hehemann J.-H."/>
            <person name="Arevalo P."/>
            <person name="Datta M.S."/>
            <person name="Yu X."/>
            <person name="Corzett C."/>
            <person name="Henschel A."/>
            <person name="Preheim S.P."/>
            <person name="Timberlake S."/>
            <person name="Alm E.J."/>
            <person name="Polz M.F."/>
        </authorList>
    </citation>
    <scope>NUCLEOTIDE SEQUENCE [LARGE SCALE GENOMIC DNA]</scope>
    <source>
        <strain evidence="5 6">FF50</strain>
        <plasmid evidence="5 6">unnamed1</plasmid>
    </source>
</reference>
<dbReference type="Proteomes" id="UP000092018">
    <property type="component" value="Plasmid unnamed1"/>
</dbReference>